<feature type="compositionally biased region" description="Low complexity" evidence="1">
    <location>
        <begin position="239"/>
        <end position="252"/>
    </location>
</feature>
<dbReference type="InParanoid" id="A0A316V4R7"/>
<dbReference type="OrthoDB" id="3365519at2759"/>
<dbReference type="RefSeq" id="XP_025352754.1">
    <property type="nucleotide sequence ID" value="XM_025502800.1"/>
</dbReference>
<evidence type="ECO:0000313" key="2">
    <source>
        <dbReference type="EMBL" id="PWN32452.1"/>
    </source>
</evidence>
<proteinExistence type="predicted"/>
<keyword evidence="3" id="KW-1185">Reference proteome</keyword>
<feature type="compositionally biased region" description="Low complexity" evidence="1">
    <location>
        <begin position="880"/>
        <end position="902"/>
    </location>
</feature>
<dbReference type="GeneID" id="37024581"/>
<feature type="region of interest" description="Disordered" evidence="1">
    <location>
        <begin position="70"/>
        <end position="91"/>
    </location>
</feature>
<feature type="compositionally biased region" description="Polar residues" evidence="1">
    <location>
        <begin position="153"/>
        <end position="165"/>
    </location>
</feature>
<name>A0A316V4R7_9BASI</name>
<sequence>MVSFLKRRMSSVSLKGADRNDTKQSLAPPPPVPALPLGDKQLAMGNKLNVAMPDLRFSRLDLEEHVQAIGQDKRQSGASLEPFSPKVEQRKSRLGFFGVRPAMASNDELAHAQRANRASALLGSPQMAPPSRSTSAQNLQAPKIDRQAAAPKTSHNTMPRSSTAGQALYAKGQMSPPPISSPKPVVVDKKQQKKDEKLRLQQEKDKMKQLAKEMKEQEKLAKRASKLSLKASKSDLKSNKQQPPSPAVQSQPRQEKSPNRAEHQRPLQAAMSPPPMPRTPEQRNTRSNATPQMEHRPSPIGHQQMPIQEAPRTPTHQAPRTPSQQAPRAPTQPAPRTPTQPLVVLKKQSSPKVVEAYDPIRFPNPHDVKPTSPQRQESQSEESSRGLSNSDSFTHPQAMLPSRTFSSDVPGHGKVLMTTSSSEGGTGSSSTADERRRSSESNTSVEYGMNSTYGSDEQFTDAANSIPPSQSGSRPTRDTEREELVQSRLSMSLDAELQHSTEVKDEKLLETANTTIPSTITHQAPKLPAISTDLKLNAAESKNVHKRADSNASTFSAMLMASKPGGSADRAVDAKPVVQQTAQKQQIEQYRAGINKSLLARSGLLKQDNFTQEPEEIDEAENKGQQPQSMLDHASSILKRVREAVPNMPQRQRTVQPELVDKGDGWSCMGVGDVEKVDSHWHTVIETIKVAHIKEKEENDEEASENEASEPEYEYVDEEVEAHYNDLFELIFTATTPDVMSTLLSYLDIHDIKALRQTSAPVRLAVGANREMILNQFLSGIGYRTWTYVKGSATAARARLAGQSPITANKDPCPLSLADLEGFIIAQDLLPEYAMVGQEFARAPEEMDQGMARLARATTRAHNRVLTRLRLQPTYRMPSKKGSNASTSSPSSPSTPTSRINSSTSFINRQMSGSVSTNIINRHNSYYDLRKPSLPLDMSELPPVPSLNLINEGLSPAPSSVGSHSPLSPGSPGLTTAPSTPSPLCDSSPIESVTAPTLLSPWKPGRAATFRVWVPAKDPSGWLSDAELAECEQELYKSGVWPHLKRGDIIWDTAVGDQLNEGKYVFDGNYLRDLSYAFDVAGHLPSWLNVIMFSPSYWHNVIKSSQPQPVVFLDIAPWKDQILNSLRLVQDHVDTFSGNGARYRIAKWLYRSAANVTSGQIISRMNGGLEIVDDQWAGRIVIEMDGMAEWAKELVNRCAGPEATAREKTNLLATVMGDANEAGKMSNIHDTNGGTQKPALYNKFGGQGGSTMIRKNVEPQNAPWAIMRERCRPGLIWIRPLGDREKVFA</sequence>
<reference evidence="2 3" key="1">
    <citation type="journal article" date="2018" name="Mol. Biol. Evol.">
        <title>Broad Genomic Sampling Reveals a Smut Pathogenic Ancestry of the Fungal Clade Ustilaginomycotina.</title>
        <authorList>
            <person name="Kijpornyongpan T."/>
            <person name="Mondo S.J."/>
            <person name="Barry K."/>
            <person name="Sandor L."/>
            <person name="Lee J."/>
            <person name="Lipzen A."/>
            <person name="Pangilinan J."/>
            <person name="LaButti K."/>
            <person name="Hainaut M."/>
            <person name="Henrissat B."/>
            <person name="Grigoriev I.V."/>
            <person name="Spatafora J.W."/>
            <person name="Aime M.C."/>
        </authorList>
    </citation>
    <scope>NUCLEOTIDE SEQUENCE [LARGE SCALE GENOMIC DNA]</scope>
    <source>
        <strain evidence="2 3">MCA 3882</strain>
    </source>
</reference>
<dbReference type="STRING" id="1280837.A0A316V4R7"/>
<feature type="region of interest" description="Disordered" evidence="1">
    <location>
        <begin position="950"/>
        <end position="988"/>
    </location>
</feature>
<protein>
    <submittedName>
        <fullName evidence="2">Uncharacterized protein</fullName>
    </submittedName>
</protein>
<feature type="compositionally biased region" description="Polar residues" evidence="1">
    <location>
        <begin position="131"/>
        <end position="140"/>
    </location>
</feature>
<dbReference type="Proteomes" id="UP000245771">
    <property type="component" value="Unassembled WGS sequence"/>
</dbReference>
<feature type="region of interest" description="Disordered" evidence="1">
    <location>
        <begin position="863"/>
        <end position="902"/>
    </location>
</feature>
<evidence type="ECO:0000256" key="1">
    <source>
        <dbReference type="SAM" id="MobiDB-lite"/>
    </source>
</evidence>
<feature type="region of interest" description="Disordered" evidence="1">
    <location>
        <begin position="123"/>
        <end position="504"/>
    </location>
</feature>
<feature type="compositionally biased region" description="Basic and acidic residues" evidence="1">
    <location>
        <begin position="475"/>
        <end position="485"/>
    </location>
</feature>
<feature type="compositionally biased region" description="Basic and acidic residues" evidence="1">
    <location>
        <begin position="186"/>
        <end position="221"/>
    </location>
</feature>
<gene>
    <name evidence="2" type="ORF">FA14DRAFT_74147</name>
</gene>
<evidence type="ECO:0000313" key="3">
    <source>
        <dbReference type="Proteomes" id="UP000245771"/>
    </source>
</evidence>
<feature type="compositionally biased region" description="Polar residues" evidence="1">
    <location>
        <begin position="440"/>
        <end position="474"/>
    </location>
</feature>
<dbReference type="EMBL" id="KZ819605">
    <property type="protein sequence ID" value="PWN32452.1"/>
    <property type="molecule type" value="Genomic_DNA"/>
</dbReference>
<feature type="compositionally biased region" description="Basic and acidic residues" evidence="1">
    <location>
        <begin position="253"/>
        <end position="265"/>
    </location>
</feature>
<feature type="compositionally biased region" description="Low complexity" evidence="1">
    <location>
        <begin position="418"/>
        <end position="431"/>
    </location>
</feature>
<feature type="compositionally biased region" description="Low complexity" evidence="1">
    <location>
        <begin position="958"/>
        <end position="973"/>
    </location>
</feature>
<organism evidence="2 3">
    <name type="scientific">Meira miltonrushii</name>
    <dbReference type="NCBI Taxonomy" id="1280837"/>
    <lineage>
        <taxon>Eukaryota</taxon>
        <taxon>Fungi</taxon>
        <taxon>Dikarya</taxon>
        <taxon>Basidiomycota</taxon>
        <taxon>Ustilaginomycotina</taxon>
        <taxon>Exobasidiomycetes</taxon>
        <taxon>Exobasidiales</taxon>
        <taxon>Brachybasidiaceae</taxon>
        <taxon>Meira</taxon>
    </lineage>
</organism>
<feature type="region of interest" description="Disordered" evidence="1">
    <location>
        <begin position="1"/>
        <end position="39"/>
    </location>
</feature>
<accession>A0A316V4R7</accession>